<name>A0A5C3QX63_9AGAR</name>
<reference evidence="10 11" key="1">
    <citation type="journal article" date="2019" name="Nat. Ecol. Evol.">
        <title>Megaphylogeny resolves global patterns of mushroom evolution.</title>
        <authorList>
            <person name="Varga T."/>
            <person name="Krizsan K."/>
            <person name="Foldi C."/>
            <person name="Dima B."/>
            <person name="Sanchez-Garcia M."/>
            <person name="Sanchez-Ramirez S."/>
            <person name="Szollosi G.J."/>
            <person name="Szarkandi J.G."/>
            <person name="Papp V."/>
            <person name="Albert L."/>
            <person name="Andreopoulos W."/>
            <person name="Angelini C."/>
            <person name="Antonin V."/>
            <person name="Barry K.W."/>
            <person name="Bougher N.L."/>
            <person name="Buchanan P."/>
            <person name="Buyck B."/>
            <person name="Bense V."/>
            <person name="Catcheside P."/>
            <person name="Chovatia M."/>
            <person name="Cooper J."/>
            <person name="Damon W."/>
            <person name="Desjardin D."/>
            <person name="Finy P."/>
            <person name="Geml J."/>
            <person name="Haridas S."/>
            <person name="Hughes K."/>
            <person name="Justo A."/>
            <person name="Karasinski D."/>
            <person name="Kautmanova I."/>
            <person name="Kiss B."/>
            <person name="Kocsube S."/>
            <person name="Kotiranta H."/>
            <person name="LaButti K.M."/>
            <person name="Lechner B.E."/>
            <person name="Liimatainen K."/>
            <person name="Lipzen A."/>
            <person name="Lukacs Z."/>
            <person name="Mihaltcheva S."/>
            <person name="Morgado L.N."/>
            <person name="Niskanen T."/>
            <person name="Noordeloos M.E."/>
            <person name="Ohm R.A."/>
            <person name="Ortiz-Santana B."/>
            <person name="Ovrebo C."/>
            <person name="Racz N."/>
            <person name="Riley R."/>
            <person name="Savchenko A."/>
            <person name="Shiryaev A."/>
            <person name="Soop K."/>
            <person name="Spirin V."/>
            <person name="Szebenyi C."/>
            <person name="Tomsovsky M."/>
            <person name="Tulloss R.E."/>
            <person name="Uehling J."/>
            <person name="Grigoriev I.V."/>
            <person name="Vagvolgyi C."/>
            <person name="Papp T."/>
            <person name="Martin F.M."/>
            <person name="Miettinen O."/>
            <person name="Hibbett D.S."/>
            <person name="Nagy L.G."/>
        </authorList>
    </citation>
    <scope>NUCLEOTIDE SEQUENCE [LARGE SCALE GENOMIC DNA]</scope>
    <source>
        <strain evidence="10 11">CBS 309.79</strain>
    </source>
</reference>
<feature type="signal peptide" evidence="9">
    <location>
        <begin position="1"/>
        <end position="34"/>
    </location>
</feature>
<dbReference type="GO" id="GO:0016592">
    <property type="term" value="C:mediator complex"/>
    <property type="evidence" value="ECO:0007669"/>
    <property type="project" value="InterPro"/>
</dbReference>
<dbReference type="Proteomes" id="UP000305067">
    <property type="component" value="Unassembled WGS sequence"/>
</dbReference>
<proteinExistence type="inferred from homology"/>
<comment type="similarity">
    <text evidence="2 7">Belongs to the Mediator complex subunit 9 family.</text>
</comment>
<keyword evidence="5 7" id="KW-0804">Transcription</keyword>
<evidence type="ECO:0000313" key="10">
    <source>
        <dbReference type="EMBL" id="TFL06613.1"/>
    </source>
</evidence>
<comment type="subunit">
    <text evidence="7">Component of the Mediator complex.</text>
</comment>
<organism evidence="10 11">
    <name type="scientific">Pterulicium gracile</name>
    <dbReference type="NCBI Taxonomy" id="1884261"/>
    <lineage>
        <taxon>Eukaryota</taxon>
        <taxon>Fungi</taxon>
        <taxon>Dikarya</taxon>
        <taxon>Basidiomycota</taxon>
        <taxon>Agaricomycotina</taxon>
        <taxon>Agaricomycetes</taxon>
        <taxon>Agaricomycetidae</taxon>
        <taxon>Agaricales</taxon>
        <taxon>Pleurotineae</taxon>
        <taxon>Pterulaceae</taxon>
        <taxon>Pterulicium</taxon>
    </lineage>
</organism>
<dbReference type="OrthoDB" id="2563275at2759"/>
<feature type="region of interest" description="Disordered" evidence="8">
    <location>
        <begin position="88"/>
        <end position="112"/>
    </location>
</feature>
<evidence type="ECO:0000256" key="4">
    <source>
        <dbReference type="ARBA" id="ARBA00023159"/>
    </source>
</evidence>
<evidence type="ECO:0000256" key="3">
    <source>
        <dbReference type="ARBA" id="ARBA00023015"/>
    </source>
</evidence>
<evidence type="ECO:0000256" key="7">
    <source>
        <dbReference type="RuleBase" id="RU364145"/>
    </source>
</evidence>
<gene>
    <name evidence="7" type="primary">MED9</name>
    <name evidence="10" type="ORF">BDV98DRAFT_588860</name>
</gene>
<keyword evidence="9" id="KW-0732">Signal</keyword>
<dbReference type="Pfam" id="PF07544">
    <property type="entry name" value="Med9"/>
    <property type="match status" value="1"/>
</dbReference>
<dbReference type="InterPro" id="IPR011425">
    <property type="entry name" value="Med9"/>
</dbReference>
<evidence type="ECO:0000256" key="1">
    <source>
        <dbReference type="ARBA" id="ARBA00004123"/>
    </source>
</evidence>
<keyword evidence="11" id="KW-1185">Reference proteome</keyword>
<dbReference type="GO" id="GO:0003712">
    <property type="term" value="F:transcription coregulator activity"/>
    <property type="evidence" value="ECO:0007669"/>
    <property type="project" value="InterPro"/>
</dbReference>
<protein>
    <recommendedName>
        <fullName evidence="7">Mediator of RNA polymerase II transcription subunit 9</fullName>
    </recommendedName>
    <alternativeName>
        <fullName evidence="7">Mediator complex subunit 9</fullName>
    </alternativeName>
</protein>
<dbReference type="GO" id="GO:0006357">
    <property type="term" value="P:regulation of transcription by RNA polymerase II"/>
    <property type="evidence" value="ECO:0007669"/>
    <property type="project" value="InterPro"/>
</dbReference>
<dbReference type="AlphaFoldDB" id="A0A5C3QX63"/>
<accession>A0A5C3QX63</accession>
<evidence type="ECO:0000256" key="2">
    <source>
        <dbReference type="ARBA" id="ARBA00008089"/>
    </source>
</evidence>
<evidence type="ECO:0000256" key="5">
    <source>
        <dbReference type="ARBA" id="ARBA00023163"/>
    </source>
</evidence>
<keyword evidence="3 7" id="KW-0805">Transcription regulation</keyword>
<feature type="chain" id="PRO_5022963434" description="Mediator of RNA polymerase II transcription subunit 9" evidence="9">
    <location>
        <begin position="35"/>
        <end position="112"/>
    </location>
</feature>
<evidence type="ECO:0000256" key="9">
    <source>
        <dbReference type="SAM" id="SignalP"/>
    </source>
</evidence>
<sequence>MSEEQPRSDLLISLYASLLPLLVRILELTQAADAGSAQARMTLWNATREFKTALAAARQNAVNLPGGDMSVGEQDEVIQMLEEMKRRKREQLEEFSSVETPASPMSRSSESD</sequence>
<comment type="function">
    <text evidence="7">Component of the Mediator complex, a coactivator involved in the regulated transcription of nearly all RNA polymerase II-dependent genes. Mediator functions as a bridge to convey information from gene-specific regulatory proteins to the basal RNA polymerase II transcription machinery. Mediator is recruited to promoters by direct interactions with regulatory proteins and serves as a scaffold for the assembly of a functional preinitiation complex with RNA polymerase II and the general transcription factors.</text>
</comment>
<evidence type="ECO:0000256" key="8">
    <source>
        <dbReference type="SAM" id="MobiDB-lite"/>
    </source>
</evidence>
<keyword evidence="6 7" id="KW-0539">Nucleus</keyword>
<evidence type="ECO:0000256" key="6">
    <source>
        <dbReference type="ARBA" id="ARBA00023242"/>
    </source>
</evidence>
<evidence type="ECO:0000313" key="11">
    <source>
        <dbReference type="Proteomes" id="UP000305067"/>
    </source>
</evidence>
<dbReference type="EMBL" id="ML178815">
    <property type="protein sequence ID" value="TFL06613.1"/>
    <property type="molecule type" value="Genomic_DNA"/>
</dbReference>
<keyword evidence="4 7" id="KW-0010">Activator</keyword>
<comment type="subcellular location">
    <subcellularLocation>
        <location evidence="1 7">Nucleus</location>
    </subcellularLocation>
</comment>
<feature type="compositionally biased region" description="Polar residues" evidence="8">
    <location>
        <begin position="97"/>
        <end position="112"/>
    </location>
</feature>